<dbReference type="InterPro" id="IPR038765">
    <property type="entry name" value="Papain-like_cys_pep_sf"/>
</dbReference>
<keyword evidence="4" id="KW-0788">Thiol protease</keyword>
<gene>
    <name evidence="8" type="ORF">NK662_11830</name>
</gene>
<evidence type="ECO:0000256" key="4">
    <source>
        <dbReference type="ARBA" id="ARBA00022807"/>
    </source>
</evidence>
<evidence type="ECO:0000256" key="5">
    <source>
        <dbReference type="SAM" id="SignalP"/>
    </source>
</evidence>
<dbReference type="PROSITE" id="PS51781">
    <property type="entry name" value="SH3B"/>
    <property type="match status" value="1"/>
</dbReference>
<evidence type="ECO:0000313" key="9">
    <source>
        <dbReference type="Proteomes" id="UP001156102"/>
    </source>
</evidence>
<dbReference type="Gene3D" id="3.90.1720.10">
    <property type="entry name" value="endopeptidase domain like (from Nostoc punctiforme)"/>
    <property type="match status" value="1"/>
</dbReference>
<keyword evidence="2" id="KW-0645">Protease</keyword>
<feature type="domain" description="SH3b" evidence="6">
    <location>
        <begin position="29"/>
        <end position="92"/>
    </location>
</feature>
<dbReference type="InterPro" id="IPR051202">
    <property type="entry name" value="Peptidase_C40"/>
</dbReference>
<dbReference type="Pfam" id="PF00877">
    <property type="entry name" value="NLPC_P60"/>
    <property type="match status" value="1"/>
</dbReference>
<feature type="chain" id="PRO_5041323907" evidence="5">
    <location>
        <begin position="25"/>
        <end position="218"/>
    </location>
</feature>
<reference evidence="8" key="1">
    <citation type="submission" date="2022-07" db="EMBL/GenBank/DDBJ databases">
        <authorList>
            <person name="Li W.-J."/>
            <person name="Deng Q.-Q."/>
        </authorList>
    </citation>
    <scope>NUCLEOTIDE SEQUENCE</scope>
    <source>
        <strain evidence="8">SYSU M60031</strain>
    </source>
</reference>
<keyword evidence="5" id="KW-0732">Signal</keyword>
<dbReference type="PROSITE" id="PS51935">
    <property type="entry name" value="NLPC_P60"/>
    <property type="match status" value="1"/>
</dbReference>
<feature type="domain" description="NlpC/P60" evidence="7">
    <location>
        <begin position="96"/>
        <end position="218"/>
    </location>
</feature>
<protein>
    <submittedName>
        <fullName evidence="8">C40 family peptidase</fullName>
    </submittedName>
</protein>
<dbReference type="AlphaFoldDB" id="A0AA41X8T3"/>
<comment type="similarity">
    <text evidence="1">Belongs to the peptidase C40 family.</text>
</comment>
<name>A0AA41X8T3_9BACI</name>
<accession>A0AA41X8T3</accession>
<keyword evidence="9" id="KW-1185">Reference proteome</keyword>
<dbReference type="Gene3D" id="2.30.30.40">
    <property type="entry name" value="SH3 Domains"/>
    <property type="match status" value="1"/>
</dbReference>
<evidence type="ECO:0000259" key="6">
    <source>
        <dbReference type="PROSITE" id="PS51781"/>
    </source>
</evidence>
<keyword evidence="3" id="KW-0378">Hydrolase</keyword>
<dbReference type="InterPro" id="IPR000064">
    <property type="entry name" value="NLP_P60_dom"/>
</dbReference>
<dbReference type="PANTHER" id="PTHR47053">
    <property type="entry name" value="MUREIN DD-ENDOPEPTIDASE MEPH-RELATED"/>
    <property type="match status" value="1"/>
</dbReference>
<evidence type="ECO:0000256" key="1">
    <source>
        <dbReference type="ARBA" id="ARBA00007074"/>
    </source>
</evidence>
<evidence type="ECO:0000256" key="2">
    <source>
        <dbReference type="ARBA" id="ARBA00022670"/>
    </source>
</evidence>
<dbReference type="SMART" id="SM00287">
    <property type="entry name" value="SH3b"/>
    <property type="match status" value="1"/>
</dbReference>
<dbReference type="RefSeq" id="WP_254759140.1">
    <property type="nucleotide sequence ID" value="NZ_JANCLT010000005.1"/>
</dbReference>
<evidence type="ECO:0000256" key="3">
    <source>
        <dbReference type="ARBA" id="ARBA00022801"/>
    </source>
</evidence>
<dbReference type="InterPro" id="IPR003646">
    <property type="entry name" value="SH3-like_bac-type"/>
</dbReference>
<dbReference type="Proteomes" id="UP001156102">
    <property type="component" value="Unassembled WGS sequence"/>
</dbReference>
<dbReference type="SUPFAM" id="SSF54001">
    <property type="entry name" value="Cysteine proteinases"/>
    <property type="match status" value="1"/>
</dbReference>
<proteinExistence type="inferred from homology"/>
<dbReference type="GO" id="GO:0008234">
    <property type="term" value="F:cysteine-type peptidase activity"/>
    <property type="evidence" value="ECO:0007669"/>
    <property type="project" value="UniProtKB-KW"/>
</dbReference>
<dbReference type="EMBL" id="JANCLT010000005">
    <property type="protein sequence ID" value="MCP8969228.1"/>
    <property type="molecule type" value="Genomic_DNA"/>
</dbReference>
<sequence>MKRTALAASLLSITLLFSTAPASAAAAPISHKYVSVDNSLHLRKSPSTTSPVLAKLGDHTKVRVLAAQGDWTKIEANGKTGYVHSRYLTKQRPAAPAKAEHIISFAKKYIGTPYVFGGTTPRGFDCSGYIFYVLSKNGYDMKRTNVAGYWSQAKRTKNPKPGDLIFFQNTYKRGPSHMGIYLGNGSFIHASSSKDKVRIDNMNNSYYKKHFLGYGRLS</sequence>
<dbReference type="GO" id="GO:0006508">
    <property type="term" value="P:proteolysis"/>
    <property type="evidence" value="ECO:0007669"/>
    <property type="project" value="UniProtKB-KW"/>
</dbReference>
<organism evidence="8 9">
    <name type="scientific">Ectobacillus ponti</name>
    <dbReference type="NCBI Taxonomy" id="2961894"/>
    <lineage>
        <taxon>Bacteria</taxon>
        <taxon>Bacillati</taxon>
        <taxon>Bacillota</taxon>
        <taxon>Bacilli</taxon>
        <taxon>Bacillales</taxon>
        <taxon>Bacillaceae</taxon>
        <taxon>Ectobacillus</taxon>
    </lineage>
</organism>
<feature type="signal peptide" evidence="5">
    <location>
        <begin position="1"/>
        <end position="24"/>
    </location>
</feature>
<dbReference type="PANTHER" id="PTHR47053:SF1">
    <property type="entry name" value="MUREIN DD-ENDOPEPTIDASE MEPH-RELATED"/>
    <property type="match status" value="1"/>
</dbReference>
<evidence type="ECO:0000313" key="8">
    <source>
        <dbReference type="EMBL" id="MCP8969228.1"/>
    </source>
</evidence>
<evidence type="ECO:0000259" key="7">
    <source>
        <dbReference type="PROSITE" id="PS51935"/>
    </source>
</evidence>
<dbReference type="Pfam" id="PF08239">
    <property type="entry name" value="SH3_3"/>
    <property type="match status" value="1"/>
</dbReference>
<comment type="caution">
    <text evidence="8">The sequence shown here is derived from an EMBL/GenBank/DDBJ whole genome shotgun (WGS) entry which is preliminary data.</text>
</comment>